<dbReference type="Proteomes" id="UP000242715">
    <property type="component" value="Unassembled WGS sequence"/>
</dbReference>
<accession>A0A2Z6LPI5</accession>
<sequence length="121" mass="13645">MRGVVRVLESRSCSSSSLNRTLQSCSWTVQSTITNHIKLILPSKIDRSTNVMQTGATYEKVFSLGKDELQKYSGVGISANSFPRISLSSRSYLDDFEFLMILICPFDVDYDDMKNPGSRYL</sequence>
<protein>
    <submittedName>
        <fullName evidence="1">Uncharacterized protein</fullName>
    </submittedName>
</protein>
<evidence type="ECO:0000313" key="1">
    <source>
        <dbReference type="EMBL" id="GAU18326.1"/>
    </source>
</evidence>
<organism evidence="1 2">
    <name type="scientific">Trifolium subterraneum</name>
    <name type="common">Subterranean clover</name>
    <dbReference type="NCBI Taxonomy" id="3900"/>
    <lineage>
        <taxon>Eukaryota</taxon>
        <taxon>Viridiplantae</taxon>
        <taxon>Streptophyta</taxon>
        <taxon>Embryophyta</taxon>
        <taxon>Tracheophyta</taxon>
        <taxon>Spermatophyta</taxon>
        <taxon>Magnoliopsida</taxon>
        <taxon>eudicotyledons</taxon>
        <taxon>Gunneridae</taxon>
        <taxon>Pentapetalae</taxon>
        <taxon>rosids</taxon>
        <taxon>fabids</taxon>
        <taxon>Fabales</taxon>
        <taxon>Fabaceae</taxon>
        <taxon>Papilionoideae</taxon>
        <taxon>50 kb inversion clade</taxon>
        <taxon>NPAAA clade</taxon>
        <taxon>Hologalegina</taxon>
        <taxon>IRL clade</taxon>
        <taxon>Trifolieae</taxon>
        <taxon>Trifolium</taxon>
    </lineage>
</organism>
<dbReference type="AlphaFoldDB" id="A0A2Z6LPI5"/>
<reference evidence="2" key="1">
    <citation type="journal article" date="2017" name="Front. Plant Sci.">
        <title>Climate Clever Clovers: New Paradigm to Reduce the Environmental Footprint of Ruminants by Breeding Low Methanogenic Forages Utilizing Haplotype Variation.</title>
        <authorList>
            <person name="Kaur P."/>
            <person name="Appels R."/>
            <person name="Bayer P.E."/>
            <person name="Keeble-Gagnere G."/>
            <person name="Wang J."/>
            <person name="Hirakawa H."/>
            <person name="Shirasawa K."/>
            <person name="Vercoe P."/>
            <person name="Stefanova K."/>
            <person name="Durmic Z."/>
            <person name="Nichols P."/>
            <person name="Revell C."/>
            <person name="Isobe S.N."/>
            <person name="Edwards D."/>
            <person name="Erskine W."/>
        </authorList>
    </citation>
    <scope>NUCLEOTIDE SEQUENCE [LARGE SCALE GENOMIC DNA]</scope>
    <source>
        <strain evidence="2">cv. Daliak</strain>
    </source>
</reference>
<evidence type="ECO:0000313" key="2">
    <source>
        <dbReference type="Proteomes" id="UP000242715"/>
    </source>
</evidence>
<name>A0A2Z6LPI5_TRISU</name>
<dbReference type="EMBL" id="DF973182">
    <property type="protein sequence ID" value="GAU18326.1"/>
    <property type="molecule type" value="Genomic_DNA"/>
</dbReference>
<keyword evidence="2" id="KW-1185">Reference proteome</keyword>
<proteinExistence type="predicted"/>
<gene>
    <name evidence="1" type="ORF">TSUD_202150</name>
</gene>